<dbReference type="Pfam" id="PF10821">
    <property type="entry name" value="DUF2567"/>
    <property type="match status" value="1"/>
</dbReference>
<gene>
    <name evidence="3" type="ORF">MARA_12710</name>
</gene>
<dbReference type="InterPro" id="IPR021213">
    <property type="entry name" value="DUF2567"/>
</dbReference>
<feature type="region of interest" description="Disordered" evidence="1">
    <location>
        <begin position="210"/>
        <end position="249"/>
    </location>
</feature>
<proteinExistence type="predicted"/>
<sequence>MTNATEPAVMLPEDPAAPRVTRRRAAATVVLGLTLAGVAVGALWAVLAPPVAGVVGLTRAGDRVRGFVGDSADQLFLGAFLIPGMVSVVAIVTTAAVWRWRAHRGPVLAGALVVGSMIAAAAAAGVGAVLAHWRYGAVDVAGAPVSPEHRIHYVTEAPAVFFGHTPLQIALTIVFPAGLAALAYALCVLSTPRDDLGAWPPVEPRAFVPTGTPVGPVGVDQAPVTDPTVTDPGRTAADVPPVDPGSPSR</sequence>
<organism evidence="3 4">
    <name type="scientific">Mycolicibacterium arabiense</name>
    <dbReference type="NCBI Taxonomy" id="1286181"/>
    <lineage>
        <taxon>Bacteria</taxon>
        <taxon>Bacillati</taxon>
        <taxon>Actinomycetota</taxon>
        <taxon>Actinomycetes</taxon>
        <taxon>Mycobacteriales</taxon>
        <taxon>Mycobacteriaceae</taxon>
        <taxon>Mycolicibacterium</taxon>
    </lineage>
</organism>
<feature type="transmembrane region" description="Helical" evidence="2">
    <location>
        <begin position="169"/>
        <end position="189"/>
    </location>
</feature>
<keyword evidence="4" id="KW-1185">Reference proteome</keyword>
<keyword evidence="2" id="KW-0812">Transmembrane</keyword>
<dbReference type="KEGG" id="marz:MARA_12710"/>
<evidence type="ECO:0000313" key="3">
    <source>
        <dbReference type="EMBL" id="BBY47803.1"/>
    </source>
</evidence>
<dbReference type="Proteomes" id="UP000467428">
    <property type="component" value="Chromosome"/>
</dbReference>
<protein>
    <recommendedName>
        <fullName evidence="5">DUF2567 domain-containing protein</fullName>
    </recommendedName>
</protein>
<evidence type="ECO:0000256" key="1">
    <source>
        <dbReference type="SAM" id="MobiDB-lite"/>
    </source>
</evidence>
<evidence type="ECO:0008006" key="5">
    <source>
        <dbReference type="Google" id="ProtNLM"/>
    </source>
</evidence>
<feature type="transmembrane region" description="Helical" evidence="2">
    <location>
        <begin position="75"/>
        <end position="98"/>
    </location>
</feature>
<feature type="transmembrane region" description="Helical" evidence="2">
    <location>
        <begin position="110"/>
        <end position="133"/>
    </location>
</feature>
<keyword evidence="2" id="KW-0472">Membrane</keyword>
<dbReference type="AlphaFoldDB" id="A0A7I7RTB1"/>
<feature type="transmembrane region" description="Helical" evidence="2">
    <location>
        <begin position="25"/>
        <end position="47"/>
    </location>
</feature>
<feature type="compositionally biased region" description="Low complexity" evidence="1">
    <location>
        <begin position="210"/>
        <end position="219"/>
    </location>
</feature>
<evidence type="ECO:0000256" key="2">
    <source>
        <dbReference type="SAM" id="Phobius"/>
    </source>
</evidence>
<name>A0A7I7RTB1_9MYCO</name>
<geneLocation type="plasmid" evidence="4">
    <name>pjcm18538 dna</name>
</geneLocation>
<keyword evidence="2" id="KW-1133">Transmembrane helix</keyword>
<reference evidence="3 4" key="1">
    <citation type="journal article" date="2019" name="Emerg. Microbes Infect.">
        <title>Comprehensive subspecies identification of 175 nontuberculous mycobacteria species based on 7547 genomic profiles.</title>
        <authorList>
            <person name="Matsumoto Y."/>
            <person name="Kinjo T."/>
            <person name="Motooka D."/>
            <person name="Nabeya D."/>
            <person name="Jung N."/>
            <person name="Uechi K."/>
            <person name="Horii T."/>
            <person name="Iida T."/>
            <person name="Fujita J."/>
            <person name="Nakamura S."/>
        </authorList>
    </citation>
    <scope>NUCLEOTIDE SEQUENCE [LARGE SCALE GENOMIC DNA]</scope>
    <source>
        <strain evidence="3 4">JCM 18538</strain>
    </source>
</reference>
<accession>A0A7I7RTB1</accession>
<dbReference type="EMBL" id="AP022593">
    <property type="protein sequence ID" value="BBY47803.1"/>
    <property type="molecule type" value="Genomic_DNA"/>
</dbReference>
<dbReference type="RefSeq" id="WP_163917681.1">
    <property type="nucleotide sequence ID" value="NZ_AP022593.1"/>
</dbReference>
<evidence type="ECO:0000313" key="4">
    <source>
        <dbReference type="Proteomes" id="UP000467428"/>
    </source>
</evidence>